<comment type="caution">
    <text evidence="1">The sequence shown here is derived from an EMBL/GenBank/DDBJ whole genome shotgun (WGS) entry which is preliminary data.</text>
</comment>
<proteinExistence type="predicted"/>
<evidence type="ECO:0000313" key="1">
    <source>
        <dbReference type="EMBL" id="GMN24486.1"/>
    </source>
</evidence>
<sequence>MREGWWKHNARQAIDGIACRDEEDAIVRNKADCITTKDKKIGGRR</sequence>
<evidence type="ECO:0000313" key="2">
    <source>
        <dbReference type="Proteomes" id="UP001187192"/>
    </source>
</evidence>
<organism evidence="1 2">
    <name type="scientific">Ficus carica</name>
    <name type="common">Common fig</name>
    <dbReference type="NCBI Taxonomy" id="3494"/>
    <lineage>
        <taxon>Eukaryota</taxon>
        <taxon>Viridiplantae</taxon>
        <taxon>Streptophyta</taxon>
        <taxon>Embryophyta</taxon>
        <taxon>Tracheophyta</taxon>
        <taxon>Spermatophyta</taxon>
        <taxon>Magnoliopsida</taxon>
        <taxon>eudicotyledons</taxon>
        <taxon>Gunneridae</taxon>
        <taxon>Pentapetalae</taxon>
        <taxon>rosids</taxon>
        <taxon>fabids</taxon>
        <taxon>Rosales</taxon>
        <taxon>Moraceae</taxon>
        <taxon>Ficeae</taxon>
        <taxon>Ficus</taxon>
    </lineage>
</organism>
<reference evidence="1" key="1">
    <citation type="submission" date="2023-07" db="EMBL/GenBank/DDBJ databases">
        <title>draft genome sequence of fig (Ficus carica).</title>
        <authorList>
            <person name="Takahashi T."/>
            <person name="Nishimura K."/>
        </authorList>
    </citation>
    <scope>NUCLEOTIDE SEQUENCE</scope>
</reference>
<dbReference type="EMBL" id="BTGU01004264">
    <property type="protein sequence ID" value="GMN24486.1"/>
    <property type="molecule type" value="Genomic_DNA"/>
</dbReference>
<accession>A0AA87ZGX5</accession>
<name>A0AA87ZGX5_FICCA</name>
<gene>
    <name evidence="1" type="ORF">TIFTF001_045870</name>
</gene>
<protein>
    <submittedName>
        <fullName evidence="1">Uncharacterized protein</fullName>
    </submittedName>
</protein>
<dbReference type="AlphaFoldDB" id="A0AA87ZGX5"/>
<keyword evidence="2" id="KW-1185">Reference proteome</keyword>
<dbReference type="Proteomes" id="UP001187192">
    <property type="component" value="Unassembled WGS sequence"/>
</dbReference>